<sequence>MKFYAVKKGRQPGVYRTWEAAKEQVDGYPNAEYKSFTKVTDATEYLDWDQSTIDQVFQKDEDSLKQAIAKIQQASHDVKQKQPVAERKPKELKDSVNMQQDTTAFFATIYTDGGTRNTGNFKGGHVKKTDKAAWAYLIEWDEAGKKCSTYDSNGEFGATNNKMELTALIEALKKLIELGFNQKPLLFVLDSQYVLNPITKGWLKGWKKRGWKKSTPGEIANLGCWQELDQLLDQFTDAQFEWTKGHANNRGNEFVDHTLNQFMDQM</sequence>
<dbReference type="InterPro" id="IPR002156">
    <property type="entry name" value="RNaseH_domain"/>
</dbReference>
<evidence type="ECO:0000256" key="4">
    <source>
        <dbReference type="ARBA" id="ARBA00005300"/>
    </source>
</evidence>
<dbReference type="EMBL" id="JXLG01000003">
    <property type="protein sequence ID" value="KJY62142.1"/>
    <property type="molecule type" value="Genomic_DNA"/>
</dbReference>
<comment type="cofactor">
    <cofactor evidence="2">
        <name>Mg(2+)</name>
        <dbReference type="ChEBI" id="CHEBI:18420"/>
    </cofactor>
</comment>
<keyword evidence="11" id="KW-0378">Hydrolase</keyword>
<feature type="compositionally biased region" description="Basic and acidic residues" evidence="13">
    <location>
        <begin position="76"/>
        <end position="94"/>
    </location>
</feature>
<dbReference type="Pfam" id="PF00075">
    <property type="entry name" value="RNase_H"/>
    <property type="match status" value="1"/>
</dbReference>
<evidence type="ECO:0000256" key="5">
    <source>
        <dbReference type="ARBA" id="ARBA00011245"/>
    </source>
</evidence>
<dbReference type="InterPro" id="IPR012337">
    <property type="entry name" value="RNaseH-like_sf"/>
</dbReference>
<dbReference type="InterPro" id="IPR011320">
    <property type="entry name" value="RNase_H1_N"/>
</dbReference>
<dbReference type="Pfam" id="PF01693">
    <property type="entry name" value="Cauli_VI"/>
    <property type="match status" value="1"/>
</dbReference>
<keyword evidence="8" id="KW-0540">Nuclease</keyword>
<dbReference type="EC" id="3.1.26.4" evidence="6"/>
<dbReference type="InterPro" id="IPR037056">
    <property type="entry name" value="RNase_H1_N_sf"/>
</dbReference>
<evidence type="ECO:0000256" key="3">
    <source>
        <dbReference type="ARBA" id="ARBA00004065"/>
    </source>
</evidence>
<dbReference type="FunFam" id="3.40.970.10:FF:000002">
    <property type="entry name" value="Ribonuclease H"/>
    <property type="match status" value="1"/>
</dbReference>
<dbReference type="Gene3D" id="3.40.970.10">
    <property type="entry name" value="Ribonuclease H1, N-terminal domain"/>
    <property type="match status" value="1"/>
</dbReference>
<dbReference type="SUPFAM" id="SSF53098">
    <property type="entry name" value="Ribonuclease H-like"/>
    <property type="match status" value="1"/>
</dbReference>
<dbReference type="InterPro" id="IPR036397">
    <property type="entry name" value="RNaseH_sf"/>
</dbReference>
<keyword evidence="16" id="KW-1185">Reference proteome</keyword>
<evidence type="ECO:0000256" key="2">
    <source>
        <dbReference type="ARBA" id="ARBA00001946"/>
    </source>
</evidence>
<dbReference type="PANTHER" id="PTHR10642">
    <property type="entry name" value="RIBONUCLEASE H1"/>
    <property type="match status" value="1"/>
</dbReference>
<evidence type="ECO:0000256" key="8">
    <source>
        <dbReference type="ARBA" id="ARBA00022722"/>
    </source>
</evidence>
<dbReference type="RefSeq" id="WP_046305888.1">
    <property type="nucleotide sequence ID" value="NZ_KQ033999.1"/>
</dbReference>
<evidence type="ECO:0000256" key="11">
    <source>
        <dbReference type="ARBA" id="ARBA00022801"/>
    </source>
</evidence>
<keyword evidence="10" id="KW-0255">Endonuclease</keyword>
<reference evidence="15 16" key="1">
    <citation type="submission" date="2015-01" db="EMBL/GenBank/DDBJ databases">
        <title>Comparative genomics of the lactic acid bacteria isolated from the honey bee gut.</title>
        <authorList>
            <person name="Ellegaard K.M."/>
            <person name="Tamarit D."/>
            <person name="Javelind E."/>
            <person name="Olofsson T."/>
            <person name="Andersson S.G."/>
            <person name="Vasquez A."/>
        </authorList>
    </citation>
    <scope>NUCLEOTIDE SEQUENCE [LARGE SCALE GENOMIC DNA]</scope>
    <source>
        <strain evidence="15 16">Hma11</strain>
    </source>
</reference>
<protein>
    <recommendedName>
        <fullName evidence="7">Ribonuclease H</fullName>
        <ecNumber evidence="6">3.1.26.4</ecNumber>
    </recommendedName>
</protein>
<dbReference type="GO" id="GO:0004523">
    <property type="term" value="F:RNA-DNA hybrid ribonuclease activity"/>
    <property type="evidence" value="ECO:0007669"/>
    <property type="project" value="UniProtKB-EC"/>
</dbReference>
<evidence type="ECO:0000256" key="9">
    <source>
        <dbReference type="ARBA" id="ARBA00022723"/>
    </source>
</evidence>
<dbReference type="InterPro" id="IPR022892">
    <property type="entry name" value="RNaseHI"/>
</dbReference>
<dbReference type="SUPFAM" id="SSF55658">
    <property type="entry name" value="L9 N-domain-like"/>
    <property type="match status" value="1"/>
</dbReference>
<proteinExistence type="inferred from homology"/>
<dbReference type="CDD" id="cd09278">
    <property type="entry name" value="RNase_HI_prokaryote_like"/>
    <property type="match status" value="1"/>
</dbReference>
<dbReference type="GO" id="GO:0043137">
    <property type="term" value="P:DNA replication, removal of RNA primer"/>
    <property type="evidence" value="ECO:0007669"/>
    <property type="project" value="TreeGrafter"/>
</dbReference>
<name>A0A0F4LTN4_9LACO</name>
<evidence type="ECO:0000256" key="10">
    <source>
        <dbReference type="ARBA" id="ARBA00022759"/>
    </source>
</evidence>
<dbReference type="InterPro" id="IPR009027">
    <property type="entry name" value="Ribosomal_bL9/RNase_H1_N"/>
</dbReference>
<feature type="region of interest" description="Disordered" evidence="13">
    <location>
        <begin position="75"/>
        <end position="94"/>
    </location>
</feature>
<evidence type="ECO:0000313" key="16">
    <source>
        <dbReference type="Proteomes" id="UP000033682"/>
    </source>
</evidence>
<dbReference type="AlphaFoldDB" id="A0A0F4LTN4"/>
<dbReference type="GO" id="GO:0003676">
    <property type="term" value="F:nucleic acid binding"/>
    <property type="evidence" value="ECO:0007669"/>
    <property type="project" value="InterPro"/>
</dbReference>
<dbReference type="HOGENOM" id="CLU_030894_0_4_9"/>
<dbReference type="InterPro" id="IPR050092">
    <property type="entry name" value="RNase_H"/>
</dbReference>
<dbReference type="InterPro" id="IPR017067">
    <property type="entry name" value="RNase_H1_euk"/>
</dbReference>
<dbReference type="PANTHER" id="PTHR10642:SF26">
    <property type="entry name" value="RIBONUCLEASE H1"/>
    <property type="match status" value="1"/>
</dbReference>
<dbReference type="PROSITE" id="PS50879">
    <property type="entry name" value="RNASE_H_1"/>
    <property type="match status" value="1"/>
</dbReference>
<comment type="subunit">
    <text evidence="5">Monomer.</text>
</comment>
<evidence type="ECO:0000256" key="7">
    <source>
        <dbReference type="ARBA" id="ARBA00017721"/>
    </source>
</evidence>
<comment type="catalytic activity">
    <reaction evidence="1">
        <text>Endonucleolytic cleavage to 5'-phosphomonoester.</text>
        <dbReference type="EC" id="3.1.26.4"/>
    </reaction>
</comment>
<evidence type="ECO:0000259" key="14">
    <source>
        <dbReference type="PROSITE" id="PS50879"/>
    </source>
</evidence>
<keyword evidence="9" id="KW-0479">Metal-binding</keyword>
<evidence type="ECO:0000313" key="15">
    <source>
        <dbReference type="EMBL" id="KJY62142.1"/>
    </source>
</evidence>
<dbReference type="PATRIC" id="fig|303541.3.peg.266"/>
<comment type="similarity">
    <text evidence="4">Belongs to the RNase H family.</text>
</comment>
<feature type="domain" description="RNase H type-1" evidence="14">
    <location>
        <begin position="103"/>
        <end position="264"/>
    </location>
</feature>
<evidence type="ECO:0000256" key="6">
    <source>
        <dbReference type="ARBA" id="ARBA00012180"/>
    </source>
</evidence>
<dbReference type="Gene3D" id="3.30.420.10">
    <property type="entry name" value="Ribonuclease H-like superfamily/Ribonuclease H"/>
    <property type="match status" value="1"/>
</dbReference>
<accession>A0A0F4LTN4</accession>
<dbReference type="PIRSF" id="PIRSF036852">
    <property type="entry name" value="Ribonuclease_H1_euk"/>
    <property type="match status" value="1"/>
</dbReference>
<keyword evidence="12" id="KW-0460">Magnesium</keyword>
<evidence type="ECO:0000256" key="12">
    <source>
        <dbReference type="ARBA" id="ARBA00022842"/>
    </source>
</evidence>
<dbReference type="Proteomes" id="UP000033682">
    <property type="component" value="Unassembled WGS sequence"/>
</dbReference>
<gene>
    <name evidence="15" type="ORF">JF72_01230</name>
</gene>
<dbReference type="GO" id="GO:0000287">
    <property type="term" value="F:magnesium ion binding"/>
    <property type="evidence" value="ECO:0007669"/>
    <property type="project" value="InterPro"/>
</dbReference>
<comment type="function">
    <text evidence="3">Endonuclease that specifically degrades the RNA of RNA-DNA hybrids.</text>
</comment>
<comment type="caution">
    <text evidence="15">The sequence shown here is derived from an EMBL/GenBank/DDBJ whole genome shotgun (WGS) entry which is preliminary data.</text>
</comment>
<organism evidence="15 16">
    <name type="scientific">Lactobacillus apis</name>
    <dbReference type="NCBI Taxonomy" id="303541"/>
    <lineage>
        <taxon>Bacteria</taxon>
        <taxon>Bacillati</taxon>
        <taxon>Bacillota</taxon>
        <taxon>Bacilli</taxon>
        <taxon>Lactobacillales</taxon>
        <taxon>Lactobacillaceae</taxon>
        <taxon>Lactobacillus</taxon>
    </lineage>
</organism>
<evidence type="ECO:0000256" key="13">
    <source>
        <dbReference type="SAM" id="MobiDB-lite"/>
    </source>
</evidence>
<evidence type="ECO:0000256" key="1">
    <source>
        <dbReference type="ARBA" id="ARBA00000077"/>
    </source>
</evidence>
<dbReference type="STRING" id="303541.JF72_01230"/>